<dbReference type="RefSeq" id="WP_012935009.1">
    <property type="nucleotide sequence ID" value="NC_013739.1"/>
</dbReference>
<dbReference type="eggNOG" id="COG0432">
    <property type="taxonomic scope" value="Bacteria"/>
</dbReference>
<comment type="similarity">
    <text evidence="1">Belongs to the UPF0047 family.</text>
</comment>
<dbReference type="Pfam" id="PF01894">
    <property type="entry name" value="YjbQ"/>
    <property type="match status" value="1"/>
</dbReference>
<evidence type="ECO:0000313" key="2">
    <source>
        <dbReference type="EMBL" id="ADB51958.1"/>
    </source>
</evidence>
<name>D3F098_CONWI</name>
<dbReference type="PANTHER" id="PTHR30615:SF8">
    <property type="entry name" value="UPF0047 PROTEIN C4A8.02C"/>
    <property type="match status" value="1"/>
</dbReference>
<reference evidence="2 3" key="1">
    <citation type="journal article" date="2010" name="Stand. Genomic Sci.">
        <title>Complete genome sequence of Conexibacter woesei type strain (ID131577).</title>
        <authorList>
            <person name="Pukall R."/>
            <person name="Lapidus A."/>
            <person name="Glavina Del Rio T."/>
            <person name="Copeland A."/>
            <person name="Tice H."/>
            <person name="Cheng J.-F."/>
            <person name="Lucas S."/>
            <person name="Chen F."/>
            <person name="Nolan M."/>
            <person name="Bruce D."/>
            <person name="Goodwin L."/>
            <person name="Pitluck S."/>
            <person name="Mavromatis K."/>
            <person name="Ivanova N."/>
            <person name="Ovchinnikova G."/>
            <person name="Pati A."/>
            <person name="Chen A."/>
            <person name="Palaniappan K."/>
            <person name="Land M."/>
            <person name="Hauser L."/>
            <person name="Chang Y.-J."/>
            <person name="Jeffries C.D."/>
            <person name="Chain P."/>
            <person name="Meincke L."/>
            <person name="Sims D."/>
            <person name="Brettin T."/>
            <person name="Detter J.C."/>
            <person name="Rohde M."/>
            <person name="Goeker M."/>
            <person name="Bristow J."/>
            <person name="Eisen J.A."/>
            <person name="Markowitz V."/>
            <person name="Kyrpides N.C."/>
            <person name="Klenk H.-P."/>
            <person name="Hugenholtz P."/>
        </authorList>
    </citation>
    <scope>NUCLEOTIDE SEQUENCE [LARGE SCALE GENOMIC DNA]</scope>
    <source>
        <strain evidence="3">DSM 14684 / CIP 108061 / JCM 11494 / NBRC 100937 / ID131577</strain>
    </source>
</reference>
<dbReference type="STRING" id="469383.Cwoe_3540"/>
<dbReference type="InterPro" id="IPR001602">
    <property type="entry name" value="UPF0047_YjbQ-like"/>
</dbReference>
<sequence>MAVHGGMLRVETAGDGKIVDLTDGVRSVVRTSGVVRGAATVFARGATVAVTTMEYEPGGVEDLTELLEQLVPRARAWAHSRLNGDTNAHAHVRAALIGPSESVPIVEGELLLGTWQQIVLLDFDDRPRQREVAVQILS</sequence>
<dbReference type="KEGG" id="cwo:Cwoe_3540"/>
<dbReference type="PROSITE" id="PS01314">
    <property type="entry name" value="UPF0047"/>
    <property type="match status" value="1"/>
</dbReference>
<dbReference type="PIRSF" id="PIRSF004681">
    <property type="entry name" value="UCP004681"/>
    <property type="match status" value="1"/>
</dbReference>
<dbReference type="Gene3D" id="2.60.120.460">
    <property type="entry name" value="YjbQ-like"/>
    <property type="match status" value="1"/>
</dbReference>
<protein>
    <recommendedName>
        <fullName evidence="4">Secondary thiamine-phosphate synthase enzyme</fullName>
    </recommendedName>
</protein>
<dbReference type="Proteomes" id="UP000008229">
    <property type="component" value="Chromosome"/>
</dbReference>
<dbReference type="OrthoDB" id="9801725at2"/>
<dbReference type="PANTHER" id="PTHR30615">
    <property type="entry name" value="UNCHARACTERIZED PROTEIN YJBQ-RELATED"/>
    <property type="match status" value="1"/>
</dbReference>
<proteinExistence type="inferred from homology"/>
<gene>
    <name evidence="2" type="ordered locus">Cwoe_3540</name>
</gene>
<dbReference type="HOGENOM" id="CLU_096980_1_2_11"/>
<evidence type="ECO:0000256" key="1">
    <source>
        <dbReference type="ARBA" id="ARBA00005534"/>
    </source>
</evidence>
<dbReference type="SUPFAM" id="SSF111038">
    <property type="entry name" value="YjbQ-like"/>
    <property type="match status" value="1"/>
</dbReference>
<dbReference type="InterPro" id="IPR035917">
    <property type="entry name" value="YjbQ-like_sf"/>
</dbReference>
<organism evidence="2 3">
    <name type="scientific">Conexibacter woesei (strain DSM 14684 / CCUG 47730 / CIP 108061 / JCM 11494 / NBRC 100937 / ID131577)</name>
    <dbReference type="NCBI Taxonomy" id="469383"/>
    <lineage>
        <taxon>Bacteria</taxon>
        <taxon>Bacillati</taxon>
        <taxon>Actinomycetota</taxon>
        <taxon>Thermoleophilia</taxon>
        <taxon>Solirubrobacterales</taxon>
        <taxon>Conexibacteraceae</taxon>
        <taxon>Conexibacter</taxon>
    </lineage>
</organism>
<accession>D3F098</accession>
<dbReference type="EMBL" id="CP001854">
    <property type="protein sequence ID" value="ADB51958.1"/>
    <property type="molecule type" value="Genomic_DNA"/>
</dbReference>
<dbReference type="NCBIfam" id="TIGR00149">
    <property type="entry name" value="TIGR00149_YjbQ"/>
    <property type="match status" value="1"/>
</dbReference>
<reference evidence="3" key="2">
    <citation type="submission" date="2010-01" db="EMBL/GenBank/DDBJ databases">
        <title>The complete genome of Conexibacter woesei DSM 14684.</title>
        <authorList>
            <consortium name="US DOE Joint Genome Institute (JGI-PGF)"/>
            <person name="Lucas S."/>
            <person name="Copeland A."/>
            <person name="Lapidus A."/>
            <person name="Glavina del Rio T."/>
            <person name="Dalin E."/>
            <person name="Tice H."/>
            <person name="Bruce D."/>
            <person name="Goodwin L."/>
            <person name="Pitluck S."/>
            <person name="Kyrpides N."/>
            <person name="Mavromatis K."/>
            <person name="Ivanova N."/>
            <person name="Mikhailova N."/>
            <person name="Chertkov O."/>
            <person name="Brettin T."/>
            <person name="Detter J.C."/>
            <person name="Han C."/>
            <person name="Larimer F."/>
            <person name="Land M."/>
            <person name="Hauser L."/>
            <person name="Markowitz V."/>
            <person name="Cheng J.-F."/>
            <person name="Hugenholtz P."/>
            <person name="Woyke T."/>
            <person name="Wu D."/>
            <person name="Pukall R."/>
            <person name="Steenblock K."/>
            <person name="Schneider S."/>
            <person name="Klenk H.-P."/>
            <person name="Eisen J.A."/>
        </authorList>
    </citation>
    <scope>NUCLEOTIDE SEQUENCE [LARGE SCALE GENOMIC DNA]</scope>
    <source>
        <strain evidence="3">DSM 14684 / CIP 108061 / JCM 11494 / NBRC 100937 / ID131577</strain>
    </source>
</reference>
<evidence type="ECO:0008006" key="4">
    <source>
        <dbReference type="Google" id="ProtNLM"/>
    </source>
</evidence>
<evidence type="ECO:0000313" key="3">
    <source>
        <dbReference type="Proteomes" id="UP000008229"/>
    </source>
</evidence>
<dbReference type="AlphaFoldDB" id="D3F098"/>
<keyword evidence="3" id="KW-1185">Reference proteome</keyword>